<protein>
    <recommendedName>
        <fullName evidence="9">Leucine-rich repeat-containing protein 6</fullName>
    </recommendedName>
</protein>
<dbReference type="GO" id="GO:0036158">
    <property type="term" value="P:outer dynein arm assembly"/>
    <property type="evidence" value="ECO:0007669"/>
    <property type="project" value="TreeGrafter"/>
</dbReference>
<evidence type="ECO:0000256" key="8">
    <source>
        <dbReference type="ARBA" id="ARBA00049982"/>
    </source>
</evidence>
<accession>A0A8C3RBJ0</accession>
<dbReference type="PROSITE" id="PS51450">
    <property type="entry name" value="LRR"/>
    <property type="match status" value="3"/>
</dbReference>
<dbReference type="InterPro" id="IPR001611">
    <property type="entry name" value="Leu-rich_rpt"/>
</dbReference>
<name>A0A8C3RBJ0_9PASS</name>
<keyword evidence="7" id="KW-0966">Cell projection</keyword>
<keyword evidence="5" id="KW-0677">Repeat</keyword>
<dbReference type="Ensembl" id="ENSCRFT00000018373.1">
    <property type="protein sequence ID" value="ENSCRFP00000017762.1"/>
    <property type="gene ID" value="ENSCRFG00000013452.1"/>
</dbReference>
<evidence type="ECO:0000313" key="13">
    <source>
        <dbReference type="Proteomes" id="UP000694396"/>
    </source>
</evidence>
<dbReference type="InterPro" id="IPR056496">
    <property type="entry name" value="CS_DNAAF11_C"/>
</dbReference>
<keyword evidence="13" id="KW-1185">Reference proteome</keyword>
<dbReference type="AlphaFoldDB" id="A0A8C3RBJ0"/>
<reference evidence="12" key="2">
    <citation type="submission" date="2025-09" db="UniProtKB">
        <authorList>
            <consortium name="Ensembl"/>
        </authorList>
    </citation>
    <scope>IDENTIFICATION</scope>
</reference>
<evidence type="ECO:0000256" key="1">
    <source>
        <dbReference type="ARBA" id="ARBA00004138"/>
    </source>
</evidence>
<evidence type="ECO:0000256" key="3">
    <source>
        <dbReference type="ARBA" id="ARBA00022490"/>
    </source>
</evidence>
<dbReference type="FunFam" id="3.80.10.10:FF:000052">
    <property type="entry name" value="Leucine rich repeat containing 6"/>
    <property type="match status" value="1"/>
</dbReference>
<organism evidence="12 13">
    <name type="scientific">Cyanoderma ruficeps</name>
    <name type="common">rufous-capped babbler</name>
    <dbReference type="NCBI Taxonomy" id="181631"/>
    <lineage>
        <taxon>Eukaryota</taxon>
        <taxon>Metazoa</taxon>
        <taxon>Chordata</taxon>
        <taxon>Craniata</taxon>
        <taxon>Vertebrata</taxon>
        <taxon>Euteleostomi</taxon>
        <taxon>Archelosauria</taxon>
        <taxon>Archosauria</taxon>
        <taxon>Dinosauria</taxon>
        <taxon>Saurischia</taxon>
        <taxon>Theropoda</taxon>
        <taxon>Coelurosauria</taxon>
        <taxon>Aves</taxon>
        <taxon>Neognathae</taxon>
        <taxon>Neoaves</taxon>
        <taxon>Telluraves</taxon>
        <taxon>Australaves</taxon>
        <taxon>Passeriformes</taxon>
        <taxon>Sylvioidea</taxon>
        <taxon>Timaliidae</taxon>
        <taxon>Cyanoderma</taxon>
    </lineage>
</organism>
<evidence type="ECO:0000256" key="5">
    <source>
        <dbReference type="ARBA" id="ARBA00022737"/>
    </source>
</evidence>
<proteinExistence type="inferred from homology"/>
<comment type="subcellular location">
    <subcellularLocation>
        <location evidence="1">Cell projection</location>
        <location evidence="1">Cilium</location>
    </subcellularLocation>
    <subcellularLocation>
        <location evidence="2">Cytoplasm</location>
    </subcellularLocation>
</comment>
<evidence type="ECO:0000256" key="7">
    <source>
        <dbReference type="ARBA" id="ARBA00023273"/>
    </source>
</evidence>
<evidence type="ECO:0000256" key="4">
    <source>
        <dbReference type="ARBA" id="ARBA00022614"/>
    </source>
</evidence>
<comment type="similarity">
    <text evidence="8">Belongs to the tilB family.</text>
</comment>
<dbReference type="SMART" id="SM00365">
    <property type="entry name" value="LRR_SD22"/>
    <property type="match status" value="4"/>
</dbReference>
<evidence type="ECO:0000256" key="2">
    <source>
        <dbReference type="ARBA" id="ARBA00004496"/>
    </source>
</evidence>
<feature type="domain" description="Dynein axonemal assembly factor 11-like CS" evidence="11">
    <location>
        <begin position="244"/>
        <end position="365"/>
    </location>
</feature>
<keyword evidence="4" id="KW-0433">Leucine-rich repeat</keyword>
<dbReference type="GO" id="GO:0005929">
    <property type="term" value="C:cilium"/>
    <property type="evidence" value="ECO:0007669"/>
    <property type="project" value="UniProtKB-SubCell"/>
</dbReference>
<evidence type="ECO:0000256" key="10">
    <source>
        <dbReference type="SAM" id="MobiDB-lite"/>
    </source>
</evidence>
<dbReference type="InterPro" id="IPR032675">
    <property type="entry name" value="LRR_dom_sf"/>
</dbReference>
<evidence type="ECO:0000256" key="6">
    <source>
        <dbReference type="ARBA" id="ARBA00023069"/>
    </source>
</evidence>
<evidence type="ECO:0000259" key="11">
    <source>
        <dbReference type="Pfam" id="PF23602"/>
    </source>
</evidence>
<dbReference type="PANTHER" id="PTHR18849:SF0">
    <property type="entry name" value="CILIA- AND FLAGELLA-ASSOCIATED PROTEIN 410-RELATED"/>
    <property type="match status" value="1"/>
</dbReference>
<dbReference type="Pfam" id="PF14580">
    <property type="entry name" value="LRR_9"/>
    <property type="match status" value="1"/>
</dbReference>
<dbReference type="Proteomes" id="UP000694396">
    <property type="component" value="Unplaced"/>
</dbReference>
<keyword evidence="3" id="KW-0963">Cytoplasm</keyword>
<dbReference type="GO" id="GO:0005737">
    <property type="term" value="C:cytoplasm"/>
    <property type="evidence" value="ECO:0007669"/>
    <property type="project" value="UniProtKB-SubCell"/>
</dbReference>
<feature type="compositionally biased region" description="Basic and acidic residues" evidence="10">
    <location>
        <begin position="180"/>
        <end position="234"/>
    </location>
</feature>
<dbReference type="PANTHER" id="PTHR18849">
    <property type="entry name" value="LEUCINE RICH REPEAT PROTEIN"/>
    <property type="match status" value="1"/>
</dbReference>
<dbReference type="SUPFAM" id="SSF52058">
    <property type="entry name" value="L domain-like"/>
    <property type="match status" value="1"/>
</dbReference>
<sequence length="445" mass="51858">VGRITEDLVRRRAEHNNCEIFSLEEISLHQQEIEKLEHLDKWCRDLKILYLQNNLIPKIENVGKLKKLEYLNVALNNIERIENLEGCEELKKLDLTANFIGELSSIESLKCNIHLKELFLVGNPCTAFEGYRQFVVATLHQLKYLDSKEIERSERIKALQNYPEVKRKIREQEGAYLLKRAREKEEAQRRMQERKDEKQKQMDSKLGFDSHAEGDGEQERCRTENDDEDRKFWEEPTPYTPESRLETHRYIEEKRRAKDNIRESKKREKTAWTLVTAEGKVLNVNVPKLHFSLKDDEENNQIILDLAVYRHLDTSLLDVDVQPTYIRVLVKGKPFQLVLPEEVKPDSSCAKRSQTTGHLVVTMPKVCKIGDITQRSLNVVSTLGMSPREKLEVDPSKYSFPDVTKIIQEKERTGQGPIKLQPQKVTDVKKSCVDFENNEDVPPLI</sequence>
<dbReference type="Pfam" id="PF23602">
    <property type="entry name" value="CS_DNAAF11_C"/>
    <property type="match status" value="1"/>
</dbReference>
<evidence type="ECO:0000256" key="9">
    <source>
        <dbReference type="ARBA" id="ARBA00050057"/>
    </source>
</evidence>
<dbReference type="Gene3D" id="3.80.10.10">
    <property type="entry name" value="Ribonuclease Inhibitor"/>
    <property type="match status" value="1"/>
</dbReference>
<feature type="region of interest" description="Disordered" evidence="10">
    <location>
        <begin position="180"/>
        <end position="239"/>
    </location>
</feature>
<keyword evidence="6" id="KW-0969">Cilium</keyword>
<evidence type="ECO:0000313" key="12">
    <source>
        <dbReference type="Ensembl" id="ENSCRFP00000017762.1"/>
    </source>
</evidence>
<reference evidence="12" key="1">
    <citation type="submission" date="2025-08" db="UniProtKB">
        <authorList>
            <consortium name="Ensembl"/>
        </authorList>
    </citation>
    <scope>IDENTIFICATION</scope>
</reference>